<sequence>MGSLTLGAAFGAGFLSFVSPCVLPLLPTFLLLLTGSGMGEAQWRGRLLANTLAFLAGFTAVFLAMGATATVLGQLVLDNWKVLEKAAGVILILLGLFMSGLWTPLFLLKDRRPFLQQKKQGVLGSFLLGGSFTLGWTPCTGPILTAILMAAGSRQTAREGLFLLLAYALGFCVPFLLAALSWEKIGPHLRRHYAWLPRIQKALGLFLILFGILMLSGMTLRIMAFLAG</sequence>
<comment type="subcellular location">
    <subcellularLocation>
        <location evidence="1">Membrane</location>
        <topology evidence="1">Multi-pass membrane protein</topology>
    </subcellularLocation>
</comment>
<evidence type="ECO:0000256" key="6">
    <source>
        <dbReference type="SAM" id="Phobius"/>
    </source>
</evidence>
<dbReference type="InterPro" id="IPR003834">
    <property type="entry name" value="Cyt_c_assmbl_TM_dom"/>
</dbReference>
<evidence type="ECO:0000313" key="9">
    <source>
        <dbReference type="Proteomes" id="UP000441455"/>
    </source>
</evidence>
<dbReference type="PANTHER" id="PTHR31272">
    <property type="entry name" value="CYTOCHROME C-TYPE BIOGENESIS PROTEIN HI_1454-RELATED"/>
    <property type="match status" value="1"/>
</dbReference>
<feature type="transmembrane region" description="Helical" evidence="6">
    <location>
        <begin position="161"/>
        <end position="182"/>
    </location>
</feature>
<accession>A0A6N7W1W3</accession>
<evidence type="ECO:0000256" key="2">
    <source>
        <dbReference type="ARBA" id="ARBA00006143"/>
    </source>
</evidence>
<feature type="transmembrane region" description="Helical" evidence="6">
    <location>
        <begin position="47"/>
        <end position="67"/>
    </location>
</feature>
<feature type="domain" description="Cytochrome C biogenesis protein transmembrane" evidence="7">
    <location>
        <begin position="4"/>
        <end position="216"/>
    </location>
</feature>
<reference evidence="8 9" key="1">
    <citation type="submission" date="2019-08" db="EMBL/GenBank/DDBJ databases">
        <title>In-depth cultivation of the pig gut microbiome towards novel bacterial diversity and tailored functional studies.</title>
        <authorList>
            <person name="Wylensek D."/>
            <person name="Hitch T.C.A."/>
            <person name="Clavel T."/>
        </authorList>
    </citation>
    <scope>NUCLEOTIDE SEQUENCE [LARGE SCALE GENOMIC DNA]</scope>
    <source>
        <strain evidence="8 9">WCA-389-WT-5B</strain>
    </source>
</reference>
<feature type="transmembrane region" description="Helical" evidence="6">
    <location>
        <begin position="203"/>
        <end position="227"/>
    </location>
</feature>
<feature type="transmembrane region" description="Helical" evidence="6">
    <location>
        <begin position="6"/>
        <end position="35"/>
    </location>
</feature>
<evidence type="ECO:0000259" key="7">
    <source>
        <dbReference type="Pfam" id="PF02683"/>
    </source>
</evidence>
<evidence type="ECO:0000256" key="5">
    <source>
        <dbReference type="ARBA" id="ARBA00023136"/>
    </source>
</evidence>
<dbReference type="Proteomes" id="UP000441455">
    <property type="component" value="Unassembled WGS sequence"/>
</dbReference>
<gene>
    <name evidence="8" type="ORF">FX155_06205</name>
</gene>
<protein>
    <submittedName>
        <fullName evidence="8">Cytochrome c biogenesis protein CcdA</fullName>
    </submittedName>
</protein>
<dbReference type="InterPro" id="IPR051790">
    <property type="entry name" value="Cytochrome_c-biogenesis_DsbD"/>
</dbReference>
<evidence type="ECO:0000313" key="8">
    <source>
        <dbReference type="EMBL" id="MSS82186.1"/>
    </source>
</evidence>
<feature type="transmembrane region" description="Helical" evidence="6">
    <location>
        <begin position="87"/>
        <end position="108"/>
    </location>
</feature>
<dbReference type="GO" id="GO:0016020">
    <property type="term" value="C:membrane"/>
    <property type="evidence" value="ECO:0007669"/>
    <property type="project" value="UniProtKB-SubCell"/>
</dbReference>
<feature type="transmembrane region" description="Helical" evidence="6">
    <location>
        <begin position="120"/>
        <end position="149"/>
    </location>
</feature>
<name>A0A6N7W1W3_ACIFE</name>
<comment type="similarity">
    <text evidence="2">Belongs to the DsbD family.</text>
</comment>
<evidence type="ECO:0000256" key="1">
    <source>
        <dbReference type="ARBA" id="ARBA00004141"/>
    </source>
</evidence>
<dbReference type="GO" id="GO:0017004">
    <property type="term" value="P:cytochrome complex assembly"/>
    <property type="evidence" value="ECO:0007669"/>
    <property type="project" value="InterPro"/>
</dbReference>
<keyword evidence="3 6" id="KW-0812">Transmembrane</keyword>
<organism evidence="8 9">
    <name type="scientific">Acidaminococcus fermentans</name>
    <dbReference type="NCBI Taxonomy" id="905"/>
    <lineage>
        <taxon>Bacteria</taxon>
        <taxon>Bacillati</taxon>
        <taxon>Bacillota</taxon>
        <taxon>Negativicutes</taxon>
        <taxon>Acidaminococcales</taxon>
        <taxon>Acidaminococcaceae</taxon>
        <taxon>Acidaminococcus</taxon>
    </lineage>
</organism>
<evidence type="ECO:0000256" key="3">
    <source>
        <dbReference type="ARBA" id="ARBA00022692"/>
    </source>
</evidence>
<keyword evidence="5 6" id="KW-0472">Membrane</keyword>
<comment type="caution">
    <text evidence="8">The sequence shown here is derived from an EMBL/GenBank/DDBJ whole genome shotgun (WGS) entry which is preliminary data.</text>
</comment>
<keyword evidence="4 6" id="KW-1133">Transmembrane helix</keyword>
<dbReference type="OrthoDB" id="9809733at2"/>
<proteinExistence type="inferred from homology"/>
<dbReference type="Pfam" id="PF02683">
    <property type="entry name" value="DsbD_TM"/>
    <property type="match status" value="1"/>
</dbReference>
<dbReference type="PANTHER" id="PTHR31272:SF4">
    <property type="entry name" value="CYTOCHROME C-TYPE BIOGENESIS PROTEIN HI_1454-RELATED"/>
    <property type="match status" value="1"/>
</dbReference>
<dbReference type="EMBL" id="VULN01000007">
    <property type="protein sequence ID" value="MSS82186.1"/>
    <property type="molecule type" value="Genomic_DNA"/>
</dbReference>
<dbReference type="RefSeq" id="WP_154488084.1">
    <property type="nucleotide sequence ID" value="NZ_VULN01000007.1"/>
</dbReference>
<dbReference type="AlphaFoldDB" id="A0A6N7W1W3"/>
<evidence type="ECO:0000256" key="4">
    <source>
        <dbReference type="ARBA" id="ARBA00022989"/>
    </source>
</evidence>